<protein>
    <submittedName>
        <fullName evidence="1">Heme oxygenase</fullName>
    </submittedName>
</protein>
<accession>A0A1I6IK85</accession>
<evidence type="ECO:0000313" key="1">
    <source>
        <dbReference type="EMBL" id="SFR67132.1"/>
    </source>
</evidence>
<dbReference type="EMBL" id="FOYW01000001">
    <property type="protein sequence ID" value="SFR67132.1"/>
    <property type="molecule type" value="Genomic_DNA"/>
</dbReference>
<dbReference type="Gene3D" id="1.20.910.10">
    <property type="entry name" value="Heme oxygenase-like"/>
    <property type="match status" value="1"/>
</dbReference>
<dbReference type="Proteomes" id="UP000198644">
    <property type="component" value="Unassembled WGS sequence"/>
</dbReference>
<evidence type="ECO:0000313" key="2">
    <source>
        <dbReference type="Proteomes" id="UP000198644"/>
    </source>
</evidence>
<dbReference type="STRING" id="650891.SAMN05216203_2411"/>
<gene>
    <name evidence="1" type="ORF">SAMN05216203_2411</name>
</gene>
<name>A0A1I6IK85_9GAMM</name>
<dbReference type="InterPro" id="IPR016084">
    <property type="entry name" value="Haem_Oase-like_multi-hlx"/>
</dbReference>
<keyword evidence="2" id="KW-1185">Reference proteome</keyword>
<reference evidence="1 2" key="1">
    <citation type="submission" date="2016-10" db="EMBL/GenBank/DDBJ databases">
        <authorList>
            <person name="de Groot N.N."/>
        </authorList>
    </citation>
    <scope>NUCLEOTIDE SEQUENCE [LARGE SCALE GENOMIC DNA]</scope>
    <source>
        <strain evidence="1 2">CGMCC 1.9167</strain>
    </source>
</reference>
<dbReference type="AlphaFoldDB" id="A0A1I6IK85"/>
<dbReference type="SUPFAM" id="SSF48613">
    <property type="entry name" value="Heme oxygenase-like"/>
    <property type="match status" value="1"/>
</dbReference>
<organism evidence="1 2">
    <name type="scientific">Marinobacter daqiaonensis</name>
    <dbReference type="NCBI Taxonomy" id="650891"/>
    <lineage>
        <taxon>Bacteria</taxon>
        <taxon>Pseudomonadati</taxon>
        <taxon>Pseudomonadota</taxon>
        <taxon>Gammaproteobacteria</taxon>
        <taxon>Pseudomonadales</taxon>
        <taxon>Marinobacteraceae</taxon>
        <taxon>Marinobacter</taxon>
    </lineage>
</organism>
<sequence>MDQHRLLATLTADPSRDEYRIAMTGLARGWCPLEEALEHSLAGSPWQPWLLPRRDALMADLEDLGATPPVDPAPIPAWSPEEAVGVLYTVKGAQLGSAFLERRLAASDAGLPLAFFRCREDNWPAFCQQLRSLPPAMAPSASRGARFAFRYLLTGLESDSLGHDS</sequence>
<proteinExistence type="predicted"/>
<dbReference type="CDD" id="cd19166">
    <property type="entry name" value="HemeO-bac"/>
    <property type="match status" value="1"/>
</dbReference>